<reference evidence="1 2" key="1">
    <citation type="submission" date="2023-07" db="EMBL/GenBank/DDBJ databases">
        <title>Sequencing the genomes of 1000 actinobacteria strains.</title>
        <authorList>
            <person name="Klenk H.-P."/>
        </authorList>
    </citation>
    <scope>NUCLEOTIDE SEQUENCE [LARGE SCALE GENOMIC DNA]</scope>
    <source>
        <strain evidence="1 2">DSM 44109</strain>
    </source>
</reference>
<organism evidence="1 2">
    <name type="scientific">Streptosporangium brasiliense</name>
    <dbReference type="NCBI Taxonomy" id="47480"/>
    <lineage>
        <taxon>Bacteria</taxon>
        <taxon>Bacillati</taxon>
        <taxon>Actinomycetota</taxon>
        <taxon>Actinomycetes</taxon>
        <taxon>Streptosporangiales</taxon>
        <taxon>Streptosporangiaceae</taxon>
        <taxon>Streptosporangium</taxon>
    </lineage>
</organism>
<dbReference type="Proteomes" id="UP001230426">
    <property type="component" value="Unassembled WGS sequence"/>
</dbReference>
<sequence length="52" mass="5547">MQVQYTGAEEWYTLQGSPIPLAGHSIEQLHQVVLHAAAHGADGGVTADQLSY</sequence>
<evidence type="ECO:0000313" key="1">
    <source>
        <dbReference type="EMBL" id="MDP9868633.1"/>
    </source>
</evidence>
<keyword evidence="2" id="KW-1185">Reference proteome</keyword>
<evidence type="ECO:0000313" key="2">
    <source>
        <dbReference type="Proteomes" id="UP001230426"/>
    </source>
</evidence>
<dbReference type="EMBL" id="JAUSRB010000002">
    <property type="protein sequence ID" value="MDP9868633.1"/>
    <property type="molecule type" value="Genomic_DNA"/>
</dbReference>
<accession>A0ABT9RH90</accession>
<protein>
    <submittedName>
        <fullName evidence="1">Uncharacterized protein</fullName>
    </submittedName>
</protein>
<gene>
    <name evidence="1" type="ORF">J2S55_007899</name>
</gene>
<proteinExistence type="predicted"/>
<name>A0ABT9RH90_9ACTN</name>
<comment type="caution">
    <text evidence="1">The sequence shown here is derived from an EMBL/GenBank/DDBJ whole genome shotgun (WGS) entry which is preliminary data.</text>
</comment>
<dbReference type="RefSeq" id="WP_306871718.1">
    <property type="nucleotide sequence ID" value="NZ_JAUSRB010000002.1"/>
</dbReference>